<sequence length="134" mass="13986">SGSKKRIAKANAALAIEGPSTAGKKRKRTSKKADTTPLLNSASGSNTLEGDTTLALVPSSAAESAIQLNTSSSKKGKGVKAIKKKQNKVKVKGANAKRKVMPPQSPKATPTKRKAIPPVDPDSPAMRTRSKLIM</sequence>
<feature type="non-terminal residue" evidence="2">
    <location>
        <position position="1"/>
    </location>
</feature>
<dbReference type="Proteomes" id="UP000324897">
    <property type="component" value="Unassembled WGS sequence"/>
</dbReference>
<feature type="compositionally biased region" description="Polar residues" evidence="1">
    <location>
        <begin position="37"/>
        <end position="50"/>
    </location>
</feature>
<evidence type="ECO:0000313" key="2">
    <source>
        <dbReference type="EMBL" id="TVT98247.1"/>
    </source>
</evidence>
<feature type="compositionally biased region" description="Basic residues" evidence="1">
    <location>
        <begin position="74"/>
        <end position="100"/>
    </location>
</feature>
<feature type="region of interest" description="Disordered" evidence="1">
    <location>
        <begin position="1"/>
        <end position="50"/>
    </location>
</feature>
<accession>A0A5J9SG86</accession>
<dbReference type="AlphaFoldDB" id="A0A5J9SG86"/>
<name>A0A5J9SG86_9POAL</name>
<keyword evidence="3" id="KW-1185">Reference proteome</keyword>
<dbReference type="EMBL" id="RWGY01000885">
    <property type="protein sequence ID" value="TVT98247.1"/>
    <property type="molecule type" value="Genomic_DNA"/>
</dbReference>
<feature type="region of interest" description="Disordered" evidence="1">
    <location>
        <begin position="67"/>
        <end position="134"/>
    </location>
</feature>
<proteinExistence type="predicted"/>
<protein>
    <submittedName>
        <fullName evidence="2">Uncharacterized protein</fullName>
    </submittedName>
</protein>
<organism evidence="2 3">
    <name type="scientific">Eragrostis curvula</name>
    <name type="common">weeping love grass</name>
    <dbReference type="NCBI Taxonomy" id="38414"/>
    <lineage>
        <taxon>Eukaryota</taxon>
        <taxon>Viridiplantae</taxon>
        <taxon>Streptophyta</taxon>
        <taxon>Embryophyta</taxon>
        <taxon>Tracheophyta</taxon>
        <taxon>Spermatophyta</taxon>
        <taxon>Magnoliopsida</taxon>
        <taxon>Liliopsida</taxon>
        <taxon>Poales</taxon>
        <taxon>Poaceae</taxon>
        <taxon>PACMAD clade</taxon>
        <taxon>Chloridoideae</taxon>
        <taxon>Eragrostideae</taxon>
        <taxon>Eragrostidinae</taxon>
        <taxon>Eragrostis</taxon>
    </lineage>
</organism>
<evidence type="ECO:0000256" key="1">
    <source>
        <dbReference type="SAM" id="MobiDB-lite"/>
    </source>
</evidence>
<comment type="caution">
    <text evidence="2">The sequence shown here is derived from an EMBL/GenBank/DDBJ whole genome shotgun (WGS) entry which is preliminary data.</text>
</comment>
<evidence type="ECO:0000313" key="3">
    <source>
        <dbReference type="Proteomes" id="UP000324897"/>
    </source>
</evidence>
<dbReference type="Gramene" id="TVT98247">
    <property type="protein sequence ID" value="TVT98247"/>
    <property type="gene ID" value="EJB05_56467"/>
</dbReference>
<gene>
    <name evidence="2" type="ORF">EJB05_56467</name>
</gene>
<reference evidence="2 3" key="1">
    <citation type="journal article" date="2019" name="Sci. Rep.">
        <title>A high-quality genome of Eragrostis curvula grass provides insights into Poaceae evolution and supports new strategies to enhance forage quality.</title>
        <authorList>
            <person name="Carballo J."/>
            <person name="Santos B.A.C.M."/>
            <person name="Zappacosta D."/>
            <person name="Garbus I."/>
            <person name="Selva J.P."/>
            <person name="Gallo C.A."/>
            <person name="Diaz A."/>
            <person name="Albertini E."/>
            <person name="Caccamo M."/>
            <person name="Echenique V."/>
        </authorList>
    </citation>
    <scope>NUCLEOTIDE SEQUENCE [LARGE SCALE GENOMIC DNA]</scope>
    <source>
        <strain evidence="3">cv. Victoria</strain>
        <tissue evidence="2">Leaf</tissue>
    </source>
</reference>